<evidence type="ECO:0000313" key="2">
    <source>
        <dbReference type="Proteomes" id="UP000215196"/>
    </source>
</evidence>
<sequence length="130" mass="15154">MFYQEISQVASFFRINFQRKIVAVSVVISAYNAVNFGRNIADHFFKSVGNLQLAVHNDSSAMAFANQYRFHYSGSSASRNGTKIMAAMIERWRMLFLRKHPGRGFRVHLYKRTVILPKKNQNNRDHNKNR</sequence>
<dbReference type="Proteomes" id="UP000215196">
    <property type="component" value="Chromosome 1"/>
</dbReference>
<name>A0A239WKN2_9FLAO</name>
<dbReference type="KEGG" id="ctak:4412677_00386"/>
<protein>
    <submittedName>
        <fullName evidence="1">Uncharacterized protein</fullName>
    </submittedName>
</protein>
<reference evidence="1 2" key="1">
    <citation type="submission" date="2017-06" db="EMBL/GenBank/DDBJ databases">
        <authorList>
            <consortium name="Pathogen Informatics"/>
        </authorList>
    </citation>
    <scope>NUCLEOTIDE SEQUENCE [LARGE SCALE GENOMIC DNA]</scope>
    <source>
        <strain evidence="1 2">NCTC13490</strain>
    </source>
</reference>
<gene>
    <name evidence="1" type="ORF">SAMEA4412677_00386</name>
</gene>
<dbReference type="AlphaFoldDB" id="A0A239WKN2"/>
<keyword evidence="2" id="KW-1185">Reference proteome</keyword>
<accession>A0A239WKN2</accession>
<evidence type="ECO:0000313" key="1">
    <source>
        <dbReference type="EMBL" id="SNV35037.1"/>
    </source>
</evidence>
<organism evidence="1 2">
    <name type="scientific">Chryseobacterium taklimakanense</name>
    <dbReference type="NCBI Taxonomy" id="536441"/>
    <lineage>
        <taxon>Bacteria</taxon>
        <taxon>Pseudomonadati</taxon>
        <taxon>Bacteroidota</taxon>
        <taxon>Flavobacteriia</taxon>
        <taxon>Flavobacteriales</taxon>
        <taxon>Weeksellaceae</taxon>
        <taxon>Chryseobacterium group</taxon>
        <taxon>Chryseobacterium</taxon>
    </lineage>
</organism>
<dbReference type="EMBL" id="LT906465">
    <property type="protein sequence ID" value="SNV35037.1"/>
    <property type="molecule type" value="Genomic_DNA"/>
</dbReference>
<proteinExistence type="predicted"/>